<dbReference type="Proteomes" id="UP000198796">
    <property type="component" value="Unassembled WGS sequence"/>
</dbReference>
<protein>
    <recommendedName>
        <fullName evidence="1">ATP synthase protein I</fullName>
    </recommendedName>
</protein>
<keyword evidence="3" id="KW-1133">Transmembrane helix</keyword>
<dbReference type="RefSeq" id="WP_092065845.1">
    <property type="nucleotide sequence ID" value="NZ_FOJU01000004.1"/>
</dbReference>
<keyword evidence="1" id="KW-0406">Ion transport</keyword>
<evidence type="ECO:0000256" key="2">
    <source>
        <dbReference type="SAM" id="MobiDB-lite"/>
    </source>
</evidence>
<comment type="similarity">
    <text evidence="1">Belongs to the bacterial AtpI family.</text>
</comment>
<dbReference type="InterPro" id="IPR032820">
    <property type="entry name" value="ATPase_put"/>
</dbReference>
<sequence>MADPRIDERMADLEAKIAAAKAAQAPTPRADEHYSQANLAWRMVTELVAGLGIGFGIGYGLDRFFGTTPFLMVLFIFLGLAAGVKTMMRSAQEVQEKLAAEAAEDKRAGAHGDGNDGTR</sequence>
<dbReference type="PIRSF" id="PIRSF032126">
    <property type="entry name" value="F0F1_ATP_synthase_subunit_I"/>
    <property type="match status" value="1"/>
</dbReference>
<dbReference type="Pfam" id="PF09527">
    <property type="entry name" value="ATPase_gene1"/>
    <property type="match status" value="1"/>
</dbReference>
<dbReference type="GO" id="GO:0045259">
    <property type="term" value="C:proton-transporting ATP synthase complex"/>
    <property type="evidence" value="ECO:0007669"/>
    <property type="project" value="UniProtKB-UniRule"/>
</dbReference>
<evidence type="ECO:0000313" key="5">
    <source>
        <dbReference type="Proteomes" id="UP000198796"/>
    </source>
</evidence>
<organism evidence="4 5">
    <name type="scientific">Poseidonocella pacifica</name>
    <dbReference type="NCBI Taxonomy" id="871651"/>
    <lineage>
        <taxon>Bacteria</taxon>
        <taxon>Pseudomonadati</taxon>
        <taxon>Pseudomonadota</taxon>
        <taxon>Alphaproteobacteria</taxon>
        <taxon>Rhodobacterales</taxon>
        <taxon>Roseobacteraceae</taxon>
        <taxon>Poseidonocella</taxon>
    </lineage>
</organism>
<evidence type="ECO:0000256" key="1">
    <source>
        <dbReference type="PIRNR" id="PIRNR032126"/>
    </source>
</evidence>
<reference evidence="4 5" key="1">
    <citation type="submission" date="2016-10" db="EMBL/GenBank/DDBJ databases">
        <authorList>
            <person name="de Groot N.N."/>
        </authorList>
    </citation>
    <scope>NUCLEOTIDE SEQUENCE [LARGE SCALE GENOMIC DNA]</scope>
    <source>
        <strain evidence="4 5">DSM 29316</strain>
    </source>
</reference>
<comment type="function">
    <text evidence="1">A possible function for this protein is to guide the assembly of the membrane sector of the ATPase enzyme complex.</text>
</comment>
<keyword evidence="5" id="KW-1185">Reference proteome</keyword>
<keyword evidence="3" id="KW-0812">Transmembrane</keyword>
<feature type="region of interest" description="Disordered" evidence="2">
    <location>
        <begin position="98"/>
        <end position="119"/>
    </location>
</feature>
<evidence type="ECO:0000313" key="4">
    <source>
        <dbReference type="EMBL" id="SFB07326.1"/>
    </source>
</evidence>
<feature type="transmembrane region" description="Helical" evidence="3">
    <location>
        <begin position="64"/>
        <end position="84"/>
    </location>
</feature>
<name>A0A1I0Y3P2_9RHOB</name>
<proteinExistence type="inferred from homology"/>
<dbReference type="EMBL" id="FOJU01000004">
    <property type="protein sequence ID" value="SFB07326.1"/>
    <property type="molecule type" value="Genomic_DNA"/>
</dbReference>
<dbReference type="GO" id="GO:1902600">
    <property type="term" value="P:proton transmembrane transport"/>
    <property type="evidence" value="ECO:0007669"/>
    <property type="project" value="UniProtKB-KW"/>
</dbReference>
<dbReference type="AlphaFoldDB" id="A0A1I0Y3P2"/>
<gene>
    <name evidence="4" type="ORF">SAMN05421688_2748</name>
</gene>
<evidence type="ECO:0000256" key="3">
    <source>
        <dbReference type="SAM" id="Phobius"/>
    </source>
</evidence>
<feature type="transmembrane region" description="Helical" evidence="3">
    <location>
        <begin position="39"/>
        <end position="58"/>
    </location>
</feature>
<keyword evidence="1 3" id="KW-0472">Membrane</keyword>
<dbReference type="OrthoDB" id="15401at2"/>
<accession>A0A1I0Y3P2</accession>
<dbReference type="InterPro" id="IPR016989">
    <property type="entry name" value="Atp1_alphaprobac"/>
</dbReference>
<keyword evidence="1" id="KW-0813">Transport</keyword>
<dbReference type="STRING" id="871651.SAMN05421688_2748"/>
<keyword evidence="1" id="KW-0375">Hydrogen ion transport</keyword>